<dbReference type="Pfam" id="PF12006">
    <property type="entry name" value="DUF3500"/>
    <property type="match status" value="1"/>
</dbReference>
<dbReference type="OrthoDB" id="581140at2"/>
<accession>A0A4R0I8N3</accession>
<proteinExistence type="predicted"/>
<dbReference type="PANTHER" id="PTHR37489">
    <property type="entry name" value="DUF3500 DOMAIN-CONTAINING PROTEIN"/>
    <property type="match status" value="1"/>
</dbReference>
<dbReference type="Proteomes" id="UP000292695">
    <property type="component" value="Unassembled WGS sequence"/>
</dbReference>
<dbReference type="EMBL" id="SJKA01000010">
    <property type="protein sequence ID" value="TCC29303.1"/>
    <property type="molecule type" value="Genomic_DNA"/>
</dbReference>
<protein>
    <submittedName>
        <fullName evidence="1">DUF3500 domain-containing protein</fullName>
    </submittedName>
</protein>
<organism evidence="1 2">
    <name type="scientific">Kribbella sindirgiensis</name>
    <dbReference type="NCBI Taxonomy" id="1124744"/>
    <lineage>
        <taxon>Bacteria</taxon>
        <taxon>Bacillati</taxon>
        <taxon>Actinomycetota</taxon>
        <taxon>Actinomycetes</taxon>
        <taxon>Propionibacteriales</taxon>
        <taxon>Kribbellaceae</taxon>
        <taxon>Kribbella</taxon>
    </lineage>
</organism>
<gene>
    <name evidence="1" type="ORF">E0H50_27205</name>
</gene>
<name>A0A4R0I8N3_9ACTN</name>
<evidence type="ECO:0000313" key="1">
    <source>
        <dbReference type="EMBL" id="TCC29303.1"/>
    </source>
</evidence>
<keyword evidence="2" id="KW-1185">Reference proteome</keyword>
<sequence length="325" mass="35615">MVVDQIRAATQDLLAALTPDQLKQISAPFDTPDHQTWTYLPGAVPGLALTDLSAAQEALVVRLLELVYSKRGLADFRAVMAAEIIVRGLGDPMEVAETGGWAGSTVGDRYYLRVLGDPAGTEPWAWRLNGHHLALHVTLVDGAISFTPQFFGSNPAEVLSGPHAGRRFLVAEQDLGFQLLHALEPAQLEVALVSPEAPDDILTRHDPVADASLLHRGLAYGDMNEDQRQLLSLLIGQYVGRAAGPIGLQTWQDITEQGVERLTFAWAGETQPGLGHRHYYSIAGPTFLAEYDNTQDNANHIHSVWRDLRNDWATDLLAAHYAMHR</sequence>
<dbReference type="AlphaFoldDB" id="A0A4R0I8N3"/>
<dbReference type="InterPro" id="IPR021889">
    <property type="entry name" value="DUF3500"/>
</dbReference>
<dbReference type="RefSeq" id="WP_131293356.1">
    <property type="nucleotide sequence ID" value="NZ_SJKA01000010.1"/>
</dbReference>
<comment type="caution">
    <text evidence="1">The sequence shown here is derived from an EMBL/GenBank/DDBJ whole genome shotgun (WGS) entry which is preliminary data.</text>
</comment>
<dbReference type="PANTHER" id="PTHR37489:SF1">
    <property type="entry name" value="DUF3500 DOMAIN-CONTAINING PROTEIN"/>
    <property type="match status" value="1"/>
</dbReference>
<evidence type="ECO:0000313" key="2">
    <source>
        <dbReference type="Proteomes" id="UP000292695"/>
    </source>
</evidence>
<reference evidence="1 2" key="1">
    <citation type="submission" date="2019-02" db="EMBL/GenBank/DDBJ databases">
        <title>Kribbella capetownensis sp. nov. and Kribbella speibonae sp. nov., isolated from soil.</title>
        <authorList>
            <person name="Curtis S.M."/>
            <person name="Norton I."/>
            <person name="Everest G.J."/>
            <person name="Meyers P.R."/>
        </authorList>
    </citation>
    <scope>NUCLEOTIDE SEQUENCE [LARGE SCALE GENOMIC DNA]</scope>
    <source>
        <strain evidence="1 2">DSM 27082</strain>
    </source>
</reference>